<keyword evidence="2" id="KW-0732">Signal</keyword>
<feature type="region of interest" description="Disordered" evidence="1">
    <location>
        <begin position="45"/>
        <end position="86"/>
    </location>
</feature>
<reference evidence="3" key="1">
    <citation type="submission" date="2022-11" db="EMBL/GenBank/DDBJ databases">
        <title>Minimal conservation of predation-associated metabolite biosynthetic gene clusters underscores biosynthetic potential of Myxococcota including descriptions for ten novel species: Archangium lansinium sp. nov., Myxococcus landrumus sp. nov., Nannocystis bai.</title>
        <authorList>
            <person name="Ahearne A."/>
            <person name="Stevens C."/>
            <person name="Dowd S."/>
        </authorList>
    </citation>
    <scope>NUCLEOTIDE SEQUENCE</scope>
    <source>
        <strain evidence="3">Fl3</strain>
    </source>
</reference>
<dbReference type="EMBL" id="CP114040">
    <property type="protein sequence ID" value="WAS98839.1"/>
    <property type="molecule type" value="Genomic_DNA"/>
</dbReference>
<organism evidence="3 4">
    <name type="scientific">Nannocystis punicea</name>
    <dbReference type="NCBI Taxonomy" id="2995304"/>
    <lineage>
        <taxon>Bacteria</taxon>
        <taxon>Pseudomonadati</taxon>
        <taxon>Myxococcota</taxon>
        <taxon>Polyangia</taxon>
        <taxon>Nannocystales</taxon>
        <taxon>Nannocystaceae</taxon>
        <taxon>Nannocystis</taxon>
    </lineage>
</organism>
<dbReference type="NCBIfam" id="NF038133">
    <property type="entry name" value="choice_anch_L"/>
    <property type="match status" value="1"/>
</dbReference>
<dbReference type="InterPro" id="IPR021655">
    <property type="entry name" value="Put_metal-bd"/>
</dbReference>
<dbReference type="Pfam" id="PF11617">
    <property type="entry name" value="Cu-binding_MopE"/>
    <property type="match status" value="2"/>
</dbReference>
<evidence type="ECO:0000313" key="3">
    <source>
        <dbReference type="EMBL" id="WAS98839.1"/>
    </source>
</evidence>
<evidence type="ECO:0000256" key="2">
    <source>
        <dbReference type="SAM" id="SignalP"/>
    </source>
</evidence>
<dbReference type="RefSeq" id="WP_269041196.1">
    <property type="nucleotide sequence ID" value="NZ_CP114040.1"/>
</dbReference>
<gene>
    <name evidence="3" type="ORF">O0S08_22135</name>
</gene>
<sequence length="677" mass="69152">MRVRLLGFVPLGSALVLLSSACGDDDPQVTGVTNTSPMTSITTVTATDAQTSTTGPEPGTTAPTTTDGTETTGEPSTDATTTPTTTMSGCVPDCPEGQYCAGDSCQPGCDGDEDCTAPATCDLADHTCKGCSADAACPLGQVCKDSACVPGCNDMQPCEGGLACCAEACVDPLNDPAHCGGCEPCPALPNAEASCAMGQCGLGACTAGFADCDNNPNNGCETQGECQCTPGATEACYSGPDGTQDVGICKGGMHTCNPEGTGWGPCDGEVLPGATDLCSNGLDDDCDGQVDEDADVDGDGWTVCGGDCCDEIGPTCLNPEIVNPGAFEVLGNTVDDDCDGMQDNVIPACDGGLPSNSNDALQYARAIDLCQFTTENPPIKDKKWGVISGGFSRSNGAGAPAAAAKSIRPGFGSVIVPQKNASLAVLSTGNAADSNDVMPAYSAFQGGTQLGTSAAVPADWLAANGNNFPNAPGCPAPQGGATGQDTIQLKLRVRVPTNALSFSAYVYFFSSEYPEWVCSPYNDFFLTLVDGQGAGNPADKNVAIYKNQNNQLFPLGVNILKGAPGLFTQCKNGQISCGYPPAGTYNSCVGNAELAGTGFHLTNPAPQFINDPGYCGTNNQVGGGTGWLKMSGNVKPGETMELRFVLWDTGDPWYDSLVLLDNFEWSLQASQPGVTPG</sequence>
<proteinExistence type="predicted"/>
<name>A0ABY7HIR0_9BACT</name>
<feature type="signal peptide" evidence="2">
    <location>
        <begin position="1"/>
        <end position="21"/>
    </location>
</feature>
<accession>A0ABY7HIR0</accession>
<dbReference type="InterPro" id="IPR049804">
    <property type="entry name" value="Choice_anch_L"/>
</dbReference>
<dbReference type="PROSITE" id="PS51257">
    <property type="entry name" value="PROKAR_LIPOPROTEIN"/>
    <property type="match status" value="1"/>
</dbReference>
<keyword evidence="4" id="KW-1185">Reference proteome</keyword>
<evidence type="ECO:0000313" key="4">
    <source>
        <dbReference type="Proteomes" id="UP001164459"/>
    </source>
</evidence>
<dbReference type="Proteomes" id="UP001164459">
    <property type="component" value="Chromosome"/>
</dbReference>
<protein>
    <submittedName>
        <fullName evidence="3">Choice-of-anchor L domain-containing protein</fullName>
    </submittedName>
</protein>
<feature type="chain" id="PRO_5046801282" evidence="2">
    <location>
        <begin position="22"/>
        <end position="677"/>
    </location>
</feature>
<evidence type="ECO:0000256" key="1">
    <source>
        <dbReference type="SAM" id="MobiDB-lite"/>
    </source>
</evidence>